<protein>
    <submittedName>
        <fullName evidence="3">Uncharacterized protein</fullName>
    </submittedName>
</protein>
<keyword evidence="2" id="KW-0812">Transmembrane</keyword>
<feature type="region of interest" description="Disordered" evidence="1">
    <location>
        <begin position="55"/>
        <end position="76"/>
    </location>
</feature>
<sequence>MVYKVGSRDGSDPAVLLAMVVFQIISVAAQIKEYLDQKKTGTKKVCWNKRCPHCGRPCPAYGPRPKPGSSRKPPRR</sequence>
<feature type="compositionally biased region" description="Low complexity" evidence="1">
    <location>
        <begin position="67"/>
        <end position="76"/>
    </location>
</feature>
<accession>A0A8S1HHS9</accession>
<evidence type="ECO:0000256" key="1">
    <source>
        <dbReference type="SAM" id="MobiDB-lite"/>
    </source>
</evidence>
<organism evidence="3 4">
    <name type="scientific">Caenorhabditis auriculariae</name>
    <dbReference type="NCBI Taxonomy" id="2777116"/>
    <lineage>
        <taxon>Eukaryota</taxon>
        <taxon>Metazoa</taxon>
        <taxon>Ecdysozoa</taxon>
        <taxon>Nematoda</taxon>
        <taxon>Chromadorea</taxon>
        <taxon>Rhabditida</taxon>
        <taxon>Rhabditina</taxon>
        <taxon>Rhabditomorpha</taxon>
        <taxon>Rhabditoidea</taxon>
        <taxon>Rhabditidae</taxon>
        <taxon>Peloderinae</taxon>
        <taxon>Caenorhabditis</taxon>
    </lineage>
</organism>
<evidence type="ECO:0000313" key="4">
    <source>
        <dbReference type="Proteomes" id="UP000835052"/>
    </source>
</evidence>
<proteinExistence type="predicted"/>
<dbReference type="Proteomes" id="UP000835052">
    <property type="component" value="Unassembled WGS sequence"/>
</dbReference>
<dbReference type="AlphaFoldDB" id="A0A8S1HHS9"/>
<evidence type="ECO:0000313" key="3">
    <source>
        <dbReference type="EMBL" id="CAD6195519.1"/>
    </source>
</evidence>
<keyword evidence="2" id="KW-1133">Transmembrane helix</keyword>
<dbReference type="EMBL" id="CAJGYM010000056">
    <property type="protein sequence ID" value="CAD6195519.1"/>
    <property type="molecule type" value="Genomic_DNA"/>
</dbReference>
<keyword evidence="2" id="KW-0472">Membrane</keyword>
<gene>
    <name evidence="3" type="ORF">CAUJ_LOCUS11438</name>
</gene>
<feature type="transmembrane region" description="Helical" evidence="2">
    <location>
        <begin position="14"/>
        <end position="35"/>
    </location>
</feature>
<keyword evidence="4" id="KW-1185">Reference proteome</keyword>
<comment type="caution">
    <text evidence="3">The sequence shown here is derived from an EMBL/GenBank/DDBJ whole genome shotgun (WGS) entry which is preliminary data.</text>
</comment>
<reference evidence="3" key="1">
    <citation type="submission" date="2020-10" db="EMBL/GenBank/DDBJ databases">
        <authorList>
            <person name="Kikuchi T."/>
        </authorList>
    </citation>
    <scope>NUCLEOTIDE SEQUENCE</scope>
    <source>
        <strain evidence="3">NKZ352</strain>
    </source>
</reference>
<name>A0A8S1HHS9_9PELO</name>
<evidence type="ECO:0000256" key="2">
    <source>
        <dbReference type="SAM" id="Phobius"/>
    </source>
</evidence>